<accession>C4J875</accession>
<reference evidence="1" key="2">
    <citation type="submission" date="2012-06" db="EMBL/GenBank/DDBJ databases">
        <authorList>
            <person name="Yu Y."/>
            <person name="Currie J."/>
            <person name="Lomeli R."/>
            <person name="Angelova A."/>
            <person name="Collura K."/>
            <person name="Wissotski M."/>
            <person name="Campos D."/>
            <person name="Kudrna D."/>
            <person name="Golser W."/>
            <person name="Ashely E."/>
            <person name="Descour A."/>
            <person name="Fernandes J."/>
            <person name="Soderlund C."/>
            <person name="Walbot V."/>
        </authorList>
    </citation>
    <scope>NUCLEOTIDE SEQUENCE</scope>
    <source>
        <strain evidence="1">B73</strain>
    </source>
</reference>
<proteinExistence type="evidence at transcript level"/>
<protein>
    <submittedName>
        <fullName evidence="1">Uncharacterized protein</fullName>
    </submittedName>
</protein>
<sequence length="77" mass="8729">MQPALPQAHGEKAQKARQIAGKLHQLERQRAAFGGKCRWSIATSHFAAHNGGRNRYNIEIWIKAAHDAVRCDQRLEQ</sequence>
<name>C4J875_MAIZE</name>
<dbReference type="EMBL" id="BT087022">
    <property type="protein sequence ID" value="ACR37375.1"/>
    <property type="molecule type" value="mRNA"/>
</dbReference>
<organism evidence="1">
    <name type="scientific">Zea mays</name>
    <name type="common">Maize</name>
    <dbReference type="NCBI Taxonomy" id="4577"/>
    <lineage>
        <taxon>Eukaryota</taxon>
        <taxon>Viridiplantae</taxon>
        <taxon>Streptophyta</taxon>
        <taxon>Embryophyta</taxon>
        <taxon>Tracheophyta</taxon>
        <taxon>Spermatophyta</taxon>
        <taxon>Magnoliopsida</taxon>
        <taxon>Liliopsida</taxon>
        <taxon>Poales</taxon>
        <taxon>Poaceae</taxon>
        <taxon>PACMAD clade</taxon>
        <taxon>Panicoideae</taxon>
        <taxon>Andropogonodae</taxon>
        <taxon>Andropogoneae</taxon>
        <taxon>Tripsacinae</taxon>
        <taxon>Zea</taxon>
    </lineage>
</organism>
<evidence type="ECO:0000313" key="1">
    <source>
        <dbReference type="EMBL" id="ACR37375.1"/>
    </source>
</evidence>
<dbReference type="AlphaFoldDB" id="C4J875"/>
<reference evidence="1" key="1">
    <citation type="journal article" date="2009" name="PLoS Genet.">
        <title>Sequencing, mapping, and analysis of 27,455 maize full-length cDNAs.</title>
        <authorList>
            <person name="Soderlund C."/>
            <person name="Descour A."/>
            <person name="Kudrna D."/>
            <person name="Bomhoff M."/>
            <person name="Boyd L."/>
            <person name="Currie J."/>
            <person name="Angelova A."/>
            <person name="Collura K."/>
            <person name="Wissotski M."/>
            <person name="Ashley E."/>
            <person name="Morrow D."/>
            <person name="Fernandes J."/>
            <person name="Walbot V."/>
            <person name="Yu Y."/>
        </authorList>
    </citation>
    <scope>NUCLEOTIDE SEQUENCE</scope>
    <source>
        <strain evidence="1">B73</strain>
    </source>
</reference>